<dbReference type="SUPFAM" id="SSF54292">
    <property type="entry name" value="2Fe-2S ferredoxin-like"/>
    <property type="match status" value="1"/>
</dbReference>
<organism evidence="2 3">
    <name type="scientific">Nocardia arthritidis</name>
    <dbReference type="NCBI Taxonomy" id="228602"/>
    <lineage>
        <taxon>Bacteria</taxon>
        <taxon>Bacillati</taxon>
        <taxon>Actinomycetota</taxon>
        <taxon>Actinomycetes</taxon>
        <taxon>Mycobacteriales</taxon>
        <taxon>Nocardiaceae</taxon>
        <taxon>Nocardia</taxon>
    </lineage>
</organism>
<dbReference type="EMBL" id="CP046172">
    <property type="protein sequence ID" value="QIS14918.1"/>
    <property type="molecule type" value="Genomic_DNA"/>
</dbReference>
<protein>
    <submittedName>
        <fullName evidence="2">2Fe-2S iron-sulfur cluster binding domain-containing protein</fullName>
    </submittedName>
</protein>
<evidence type="ECO:0000313" key="3">
    <source>
        <dbReference type="Proteomes" id="UP000503540"/>
    </source>
</evidence>
<dbReference type="PROSITE" id="PS51085">
    <property type="entry name" value="2FE2S_FER_2"/>
    <property type="match status" value="1"/>
</dbReference>
<dbReference type="AlphaFoldDB" id="A0A6G9YNZ7"/>
<name>A0A6G9YNZ7_9NOCA</name>
<dbReference type="RefSeq" id="WP_238846825.1">
    <property type="nucleotide sequence ID" value="NZ_CP046172.1"/>
</dbReference>
<dbReference type="KEGG" id="nah:F5544_35435"/>
<dbReference type="Pfam" id="PF00111">
    <property type="entry name" value="Fer2"/>
    <property type="match status" value="1"/>
</dbReference>
<keyword evidence="3" id="KW-1185">Reference proteome</keyword>
<proteinExistence type="predicted"/>
<accession>A0A6G9YNZ7</accession>
<feature type="domain" description="2Fe-2S ferredoxin-type" evidence="1">
    <location>
        <begin position="3"/>
        <end position="91"/>
    </location>
</feature>
<dbReference type="Gene3D" id="3.10.20.30">
    <property type="match status" value="1"/>
</dbReference>
<dbReference type="GO" id="GO:0051537">
    <property type="term" value="F:2 iron, 2 sulfur cluster binding"/>
    <property type="evidence" value="ECO:0007669"/>
    <property type="project" value="InterPro"/>
</dbReference>
<gene>
    <name evidence="2" type="ORF">F5544_35435</name>
</gene>
<dbReference type="InterPro" id="IPR036010">
    <property type="entry name" value="2Fe-2S_ferredoxin-like_sf"/>
</dbReference>
<dbReference type="PROSITE" id="PS00197">
    <property type="entry name" value="2FE2S_FER_1"/>
    <property type="match status" value="1"/>
</dbReference>
<dbReference type="Proteomes" id="UP000503540">
    <property type="component" value="Chromosome"/>
</dbReference>
<evidence type="ECO:0000259" key="1">
    <source>
        <dbReference type="PROSITE" id="PS51085"/>
    </source>
</evidence>
<reference evidence="2 3" key="1">
    <citation type="journal article" date="2019" name="ACS Chem. Biol.">
        <title>Identification and Mobilization of a Cryptic Antibiotic Biosynthesis Gene Locus from a Human-Pathogenic Nocardia Isolate.</title>
        <authorList>
            <person name="Herisse M."/>
            <person name="Ishida K."/>
            <person name="Porter J.L."/>
            <person name="Howden B."/>
            <person name="Hertweck C."/>
            <person name="Stinear T.P."/>
            <person name="Pidot S.J."/>
        </authorList>
    </citation>
    <scope>NUCLEOTIDE SEQUENCE [LARGE SCALE GENOMIC DNA]</scope>
    <source>
        <strain evidence="2 3">AUSMDU00012717</strain>
    </source>
</reference>
<dbReference type="InterPro" id="IPR012675">
    <property type="entry name" value="Beta-grasp_dom_sf"/>
</dbReference>
<evidence type="ECO:0000313" key="2">
    <source>
        <dbReference type="EMBL" id="QIS14918.1"/>
    </source>
</evidence>
<dbReference type="CDD" id="cd00207">
    <property type="entry name" value="fer2"/>
    <property type="match status" value="1"/>
</dbReference>
<sequence length="91" mass="9510">MSDPMNLELRRTGVTVRVPPESTALEALEDHGIAVDSMCRTGICGTCETTVLGAEFASAAIPASILSGPGRCTVRLCIAEPGPLTRLIIDL</sequence>
<dbReference type="InterPro" id="IPR006058">
    <property type="entry name" value="2Fe2S_fd_BS"/>
</dbReference>
<dbReference type="InterPro" id="IPR001041">
    <property type="entry name" value="2Fe-2S_ferredoxin-type"/>
</dbReference>